<accession>A0A382PAR4</accession>
<dbReference type="EMBL" id="UINC01106088">
    <property type="protein sequence ID" value="SVC70504.1"/>
    <property type="molecule type" value="Genomic_DNA"/>
</dbReference>
<dbReference type="GO" id="GO:0005829">
    <property type="term" value="C:cytosol"/>
    <property type="evidence" value="ECO:0007669"/>
    <property type="project" value="TreeGrafter"/>
</dbReference>
<evidence type="ECO:0000259" key="3">
    <source>
        <dbReference type="Pfam" id="PF02562"/>
    </source>
</evidence>
<dbReference type="Gene3D" id="3.40.50.300">
    <property type="entry name" value="P-loop containing nucleotide triphosphate hydrolases"/>
    <property type="match status" value="1"/>
</dbReference>
<proteinExistence type="predicted"/>
<evidence type="ECO:0000256" key="1">
    <source>
        <dbReference type="ARBA" id="ARBA00022741"/>
    </source>
</evidence>
<feature type="domain" description="PhoH-like protein" evidence="3">
    <location>
        <begin position="11"/>
        <end position="218"/>
    </location>
</feature>
<dbReference type="PANTHER" id="PTHR30473">
    <property type="entry name" value="PROTEIN PHOH"/>
    <property type="match status" value="1"/>
</dbReference>
<protein>
    <recommendedName>
        <fullName evidence="3">PhoH-like protein domain-containing protein</fullName>
    </recommendedName>
</protein>
<dbReference type="Pfam" id="PF02562">
    <property type="entry name" value="PhoH"/>
    <property type="match status" value="1"/>
</dbReference>
<keyword evidence="2" id="KW-0067">ATP-binding</keyword>
<dbReference type="InterPro" id="IPR003714">
    <property type="entry name" value="PhoH"/>
</dbReference>
<keyword evidence="1" id="KW-0547">Nucleotide-binding</keyword>
<evidence type="ECO:0000313" key="4">
    <source>
        <dbReference type="EMBL" id="SVC70504.1"/>
    </source>
</evidence>
<sequence>MYIQSNQLLPIKPVGDTQKKVFAAWGKDKNIFLTGSAGTGKTFVLLHLALKDVLEKSTPYEKVILVRSLLPSRDIGFLPGTLEEKSGLYQDPYRILIKYLFEAPSEQDLAQVYDKLVGQGSLEFYSTSFLRGQTFDRSIVIVDEASNMIFQELDTIMTRVGQDSKICFAGDMAQSDLRKKNGEQDGYHNFQAILEEMEEFDVIEFDIGDIIRSGLVRSYLIAKTNIARPL</sequence>
<dbReference type="SUPFAM" id="SSF52540">
    <property type="entry name" value="P-loop containing nucleoside triphosphate hydrolases"/>
    <property type="match status" value="1"/>
</dbReference>
<dbReference type="InterPro" id="IPR027417">
    <property type="entry name" value="P-loop_NTPase"/>
</dbReference>
<dbReference type="PANTHER" id="PTHR30473:SF2">
    <property type="entry name" value="PIN DOMAIN-CONTAINING PROTEIN"/>
    <property type="match status" value="1"/>
</dbReference>
<gene>
    <name evidence="4" type="ORF">METZ01_LOCUS323358</name>
</gene>
<organism evidence="4">
    <name type="scientific">marine metagenome</name>
    <dbReference type="NCBI Taxonomy" id="408172"/>
    <lineage>
        <taxon>unclassified sequences</taxon>
        <taxon>metagenomes</taxon>
        <taxon>ecological metagenomes</taxon>
    </lineage>
</organism>
<evidence type="ECO:0000256" key="2">
    <source>
        <dbReference type="ARBA" id="ARBA00022840"/>
    </source>
</evidence>
<reference evidence="4" key="1">
    <citation type="submission" date="2018-05" db="EMBL/GenBank/DDBJ databases">
        <authorList>
            <person name="Lanie J.A."/>
            <person name="Ng W.-L."/>
            <person name="Kazmierczak K.M."/>
            <person name="Andrzejewski T.M."/>
            <person name="Davidsen T.M."/>
            <person name="Wayne K.J."/>
            <person name="Tettelin H."/>
            <person name="Glass J.I."/>
            <person name="Rusch D."/>
            <person name="Podicherti R."/>
            <person name="Tsui H.-C.T."/>
            <person name="Winkler M.E."/>
        </authorList>
    </citation>
    <scope>NUCLEOTIDE SEQUENCE</scope>
</reference>
<dbReference type="AlphaFoldDB" id="A0A382PAR4"/>
<name>A0A382PAR4_9ZZZZ</name>
<dbReference type="InterPro" id="IPR051451">
    <property type="entry name" value="PhoH2-like"/>
</dbReference>
<dbReference type="GO" id="GO:0005524">
    <property type="term" value="F:ATP binding"/>
    <property type="evidence" value="ECO:0007669"/>
    <property type="project" value="UniProtKB-KW"/>
</dbReference>